<dbReference type="PANTHER" id="PTHR43080:SF2">
    <property type="entry name" value="CBS DOMAIN-CONTAINING PROTEIN"/>
    <property type="match status" value="1"/>
</dbReference>
<protein>
    <submittedName>
        <fullName evidence="4">CBS domain-containing protein</fullName>
    </submittedName>
</protein>
<dbReference type="SUPFAM" id="SSF54631">
    <property type="entry name" value="CBS-domain pair"/>
    <property type="match status" value="1"/>
</dbReference>
<evidence type="ECO:0000313" key="5">
    <source>
        <dbReference type="Proteomes" id="UP001203207"/>
    </source>
</evidence>
<name>A0AAE3K978_9EURY</name>
<dbReference type="CDD" id="cd09836">
    <property type="entry name" value="CBS_pair_arch"/>
    <property type="match status" value="1"/>
</dbReference>
<gene>
    <name evidence="4" type="ORF">AArcSt2_14155</name>
</gene>
<dbReference type="Pfam" id="PF00571">
    <property type="entry name" value="CBS"/>
    <property type="match status" value="2"/>
</dbReference>
<dbReference type="Proteomes" id="UP001203207">
    <property type="component" value="Unassembled WGS sequence"/>
</dbReference>
<keyword evidence="5" id="KW-1185">Reference proteome</keyword>
<reference evidence="4" key="1">
    <citation type="journal article" date="2022" name="Syst. Appl. Microbiol.">
        <title>Natronocalculus amylovorans gen. nov., sp. nov., and Natranaeroarchaeum aerophilus sp. nov., dominant culturable amylolytic natronoarchaea from hypersaline soda lakes in southwestern Siberia.</title>
        <authorList>
            <person name="Sorokin D.Y."/>
            <person name="Elcheninov A.G."/>
            <person name="Khizhniak T.V."/>
            <person name="Koenen M."/>
            <person name="Bale N.J."/>
            <person name="Damste J.S.S."/>
            <person name="Kublanov I.V."/>
        </authorList>
    </citation>
    <scope>NUCLEOTIDE SEQUENCE</scope>
    <source>
        <strain evidence="4">AArc-St2</strain>
    </source>
</reference>
<evidence type="ECO:0000313" key="4">
    <source>
        <dbReference type="EMBL" id="MCL9818082.1"/>
    </source>
</evidence>
<reference evidence="4" key="2">
    <citation type="submission" date="2022-02" db="EMBL/GenBank/DDBJ databases">
        <authorList>
            <person name="Elcheninov A.G."/>
            <person name="Sorokin D.Y."/>
            <person name="Kublanov I.V."/>
        </authorList>
    </citation>
    <scope>NUCLEOTIDE SEQUENCE</scope>
    <source>
        <strain evidence="4">AArc-St2</strain>
    </source>
</reference>
<feature type="domain" description="CBS" evidence="3">
    <location>
        <begin position="10"/>
        <end position="66"/>
    </location>
</feature>
<proteinExistence type="predicted"/>
<organism evidence="4 5">
    <name type="scientific">Natronocalculus amylovorans</name>
    <dbReference type="NCBI Taxonomy" id="2917812"/>
    <lineage>
        <taxon>Archaea</taxon>
        <taxon>Methanobacteriati</taxon>
        <taxon>Methanobacteriota</taxon>
        <taxon>Stenosarchaea group</taxon>
        <taxon>Halobacteria</taxon>
        <taxon>Halobacteriales</taxon>
        <taxon>Haloferacaceae</taxon>
        <taxon>Natronocalculus</taxon>
    </lineage>
</organism>
<dbReference type="Gene3D" id="3.10.580.10">
    <property type="entry name" value="CBS-domain"/>
    <property type="match status" value="1"/>
</dbReference>
<dbReference type="InterPro" id="IPR051257">
    <property type="entry name" value="Diverse_CBS-Domain"/>
</dbReference>
<sequence>MMDIFVARLMSSDVRTVSPDTLVENAAQIMLEHDIGSVVVVDEENQLVGILTTTDFVKIVAEQKPKDQTPVSKYMSTNCITASAQDSIEDVAHSMIEHGFHHMPVVNDEEGVIGMITTTDLTAYLSDSSSVSISN</sequence>
<evidence type="ECO:0000259" key="3">
    <source>
        <dbReference type="PROSITE" id="PS51371"/>
    </source>
</evidence>
<feature type="domain" description="CBS" evidence="3">
    <location>
        <begin position="75"/>
        <end position="131"/>
    </location>
</feature>
<dbReference type="EMBL" id="JAKRVX010000007">
    <property type="protein sequence ID" value="MCL9818082.1"/>
    <property type="molecule type" value="Genomic_DNA"/>
</dbReference>
<dbReference type="InterPro" id="IPR046342">
    <property type="entry name" value="CBS_dom_sf"/>
</dbReference>
<dbReference type="AlphaFoldDB" id="A0AAE3K978"/>
<comment type="caution">
    <text evidence="4">The sequence shown here is derived from an EMBL/GenBank/DDBJ whole genome shotgun (WGS) entry which is preliminary data.</text>
</comment>
<dbReference type="SMART" id="SM00116">
    <property type="entry name" value="CBS"/>
    <property type="match status" value="2"/>
</dbReference>
<dbReference type="PROSITE" id="PS51371">
    <property type="entry name" value="CBS"/>
    <property type="match status" value="2"/>
</dbReference>
<keyword evidence="1 2" id="KW-0129">CBS domain</keyword>
<evidence type="ECO:0000256" key="2">
    <source>
        <dbReference type="PROSITE-ProRule" id="PRU00703"/>
    </source>
</evidence>
<dbReference type="InterPro" id="IPR000644">
    <property type="entry name" value="CBS_dom"/>
</dbReference>
<evidence type="ECO:0000256" key="1">
    <source>
        <dbReference type="ARBA" id="ARBA00023122"/>
    </source>
</evidence>
<accession>A0AAE3K978</accession>
<dbReference type="PANTHER" id="PTHR43080">
    <property type="entry name" value="CBS DOMAIN-CONTAINING PROTEIN CBSX3, MITOCHONDRIAL"/>
    <property type="match status" value="1"/>
</dbReference>